<dbReference type="Proteomes" id="UP000035199">
    <property type="component" value="Chromosome"/>
</dbReference>
<evidence type="ECO:0000313" key="2">
    <source>
        <dbReference type="Proteomes" id="UP000035199"/>
    </source>
</evidence>
<reference evidence="1 2" key="1">
    <citation type="journal article" date="2015" name="Genome Announc.">
        <title>Complete Genome Sequence of the Type Strain Corynebacterium mustelae DSM 45274, Isolated from Various Tissues of a Male Ferret with Lethal Sepsis.</title>
        <authorList>
            <person name="Ruckert C."/>
            <person name="Eimer J."/>
            <person name="Winkler A."/>
            <person name="Tauch A."/>
        </authorList>
    </citation>
    <scope>NUCLEOTIDE SEQUENCE [LARGE SCALE GENOMIC DNA]</scope>
    <source>
        <strain evidence="1 2">DSM 45274</strain>
    </source>
</reference>
<dbReference type="RefSeq" id="WP_047261008.1">
    <property type="nucleotide sequence ID" value="NZ_CP011542.1"/>
</dbReference>
<sequence>MNWALVDGVCLHARFNAGAANLVSTVVESPSVNLVIGSTALQEAGRWLLQLGVLGEVQLTQLAFSCHIALRLFRLKKQQVGDYQLRALRRTGPENNFYGP</sequence>
<gene>
    <name evidence="1" type="ORF">CMUST_01380</name>
</gene>
<evidence type="ECO:0000313" key="1">
    <source>
        <dbReference type="EMBL" id="AKK04625.1"/>
    </source>
</evidence>
<accession>A0A0G3GVU6</accession>
<proteinExistence type="predicted"/>
<name>A0A0G3GVU6_9CORY</name>
<dbReference type="PATRIC" id="fig|571915.4.peg.282"/>
<protein>
    <submittedName>
        <fullName evidence="1">Uncharacterized protein</fullName>
    </submittedName>
</protein>
<reference evidence="2" key="2">
    <citation type="submission" date="2015-05" db="EMBL/GenBank/DDBJ databases">
        <title>Complete genome sequence of Corynebacterium mustelae DSM 45274, isolated from various tissues of a male ferret with lethal sepsis.</title>
        <authorList>
            <person name="Ruckert C."/>
            <person name="Albersmeier A."/>
            <person name="Winkler A."/>
            <person name="Tauch A."/>
        </authorList>
    </citation>
    <scope>NUCLEOTIDE SEQUENCE [LARGE SCALE GENOMIC DNA]</scope>
    <source>
        <strain evidence="2">DSM 45274</strain>
    </source>
</reference>
<dbReference type="AlphaFoldDB" id="A0A0G3GVU6"/>
<keyword evidence="2" id="KW-1185">Reference proteome</keyword>
<dbReference type="EMBL" id="CP011542">
    <property type="protein sequence ID" value="AKK04625.1"/>
    <property type="molecule type" value="Genomic_DNA"/>
</dbReference>
<dbReference type="KEGG" id="cmv:CMUST_01380"/>
<organism evidence="1 2">
    <name type="scientific">Corynebacterium mustelae</name>
    <dbReference type="NCBI Taxonomy" id="571915"/>
    <lineage>
        <taxon>Bacteria</taxon>
        <taxon>Bacillati</taxon>
        <taxon>Actinomycetota</taxon>
        <taxon>Actinomycetes</taxon>
        <taxon>Mycobacteriales</taxon>
        <taxon>Corynebacteriaceae</taxon>
        <taxon>Corynebacterium</taxon>
    </lineage>
</organism>